<name>A0AA37HKZ5_9HYPH</name>
<keyword evidence="2" id="KW-1185">Reference proteome</keyword>
<evidence type="ECO:0000313" key="1">
    <source>
        <dbReference type="EMBL" id="GJD67080.1"/>
    </source>
</evidence>
<protein>
    <submittedName>
        <fullName evidence="1">Uncharacterized protein</fullName>
    </submittedName>
</protein>
<accession>A0AA37HKZ5</accession>
<sequence>MDGEIREAAYAVIRAHRRPGHLVGEAGVVQERVREPGAVGAGKPELTRS</sequence>
<reference evidence="1" key="2">
    <citation type="submission" date="2021-08" db="EMBL/GenBank/DDBJ databases">
        <authorList>
            <person name="Tani A."/>
            <person name="Ola A."/>
            <person name="Ogura Y."/>
            <person name="Katsura K."/>
            <person name="Hayashi T."/>
        </authorList>
    </citation>
    <scope>NUCLEOTIDE SEQUENCE</scope>
    <source>
        <strain evidence="1">JCM 32048</strain>
    </source>
</reference>
<comment type="caution">
    <text evidence="1">The sequence shown here is derived from an EMBL/GenBank/DDBJ whole genome shotgun (WGS) entry which is preliminary data.</text>
</comment>
<reference evidence="1" key="1">
    <citation type="journal article" date="2016" name="Front. Microbiol.">
        <title>Genome Sequence of the Piezophilic, Mesophilic Sulfate-Reducing Bacterium Desulfovibrio indicus J2T.</title>
        <authorList>
            <person name="Cao J."/>
            <person name="Maignien L."/>
            <person name="Shao Z."/>
            <person name="Alain K."/>
            <person name="Jebbar M."/>
        </authorList>
    </citation>
    <scope>NUCLEOTIDE SEQUENCE</scope>
    <source>
        <strain evidence="1">JCM 32048</strain>
    </source>
</reference>
<dbReference type="EMBL" id="BPQJ01000334">
    <property type="protein sequence ID" value="GJD67080.1"/>
    <property type="molecule type" value="Genomic_DNA"/>
</dbReference>
<dbReference type="Proteomes" id="UP001055286">
    <property type="component" value="Unassembled WGS sequence"/>
</dbReference>
<dbReference type="AlphaFoldDB" id="A0AA37HKZ5"/>
<evidence type="ECO:0000313" key="2">
    <source>
        <dbReference type="Proteomes" id="UP001055286"/>
    </source>
</evidence>
<proteinExistence type="predicted"/>
<organism evidence="1 2">
    <name type="scientific">Methylobacterium frigidaeris</name>
    <dbReference type="NCBI Taxonomy" id="2038277"/>
    <lineage>
        <taxon>Bacteria</taxon>
        <taxon>Pseudomonadati</taxon>
        <taxon>Pseudomonadota</taxon>
        <taxon>Alphaproteobacteria</taxon>
        <taxon>Hyphomicrobiales</taxon>
        <taxon>Methylobacteriaceae</taxon>
        <taxon>Methylobacterium</taxon>
    </lineage>
</organism>
<gene>
    <name evidence="1" type="ORF">MPEAHAMD_7287</name>
</gene>